<evidence type="ECO:0000313" key="2">
    <source>
        <dbReference type="Proteomes" id="UP001564626"/>
    </source>
</evidence>
<dbReference type="SUPFAM" id="SSF53254">
    <property type="entry name" value="Phosphoglycerate mutase-like"/>
    <property type="match status" value="1"/>
</dbReference>
<name>A0ABV4CGW1_9PSEU</name>
<accession>A0ABV4CGW1</accession>
<dbReference type="CDD" id="cd07067">
    <property type="entry name" value="HP_PGM_like"/>
    <property type="match status" value="1"/>
</dbReference>
<dbReference type="PANTHER" id="PTHR48100">
    <property type="entry name" value="BROAD-SPECIFICITY PHOSPHATASE YOR283W-RELATED"/>
    <property type="match status" value="1"/>
</dbReference>
<dbReference type="RefSeq" id="WP_369774869.1">
    <property type="nucleotide sequence ID" value="NZ_JBGEHV010000020.1"/>
</dbReference>
<comment type="caution">
    <text evidence="1">The sequence shown here is derived from an EMBL/GenBank/DDBJ whole genome shotgun (WGS) entry which is preliminary data.</text>
</comment>
<organism evidence="1 2">
    <name type="scientific">Saccharopolyspora cebuensis</name>
    <dbReference type="NCBI Taxonomy" id="418759"/>
    <lineage>
        <taxon>Bacteria</taxon>
        <taxon>Bacillati</taxon>
        <taxon>Actinomycetota</taxon>
        <taxon>Actinomycetes</taxon>
        <taxon>Pseudonocardiales</taxon>
        <taxon>Pseudonocardiaceae</taxon>
        <taxon>Saccharopolyspora</taxon>
    </lineage>
</organism>
<dbReference type="EMBL" id="JBGEHV010000020">
    <property type="protein sequence ID" value="MEY8040340.1"/>
    <property type="molecule type" value="Genomic_DNA"/>
</dbReference>
<dbReference type="Gene3D" id="3.40.50.1240">
    <property type="entry name" value="Phosphoglycerate mutase-like"/>
    <property type="match status" value="1"/>
</dbReference>
<protein>
    <submittedName>
        <fullName evidence="1">Histidine phosphatase family protein</fullName>
    </submittedName>
</protein>
<evidence type="ECO:0000313" key="1">
    <source>
        <dbReference type="EMBL" id="MEY8040340.1"/>
    </source>
</evidence>
<proteinExistence type="predicted"/>
<dbReference type="PANTHER" id="PTHR48100:SF1">
    <property type="entry name" value="HISTIDINE PHOSPHATASE FAMILY PROTEIN-RELATED"/>
    <property type="match status" value="1"/>
</dbReference>
<keyword evidence="2" id="KW-1185">Reference proteome</keyword>
<dbReference type="SMART" id="SM00855">
    <property type="entry name" value="PGAM"/>
    <property type="match status" value="1"/>
</dbReference>
<dbReference type="InterPro" id="IPR050275">
    <property type="entry name" value="PGM_Phosphatase"/>
</dbReference>
<dbReference type="Proteomes" id="UP001564626">
    <property type="component" value="Unassembled WGS sequence"/>
</dbReference>
<reference evidence="1 2" key="1">
    <citation type="submission" date="2024-08" db="EMBL/GenBank/DDBJ databases">
        <title>Genome mining of Saccharopolyspora cebuensis PGLac3 from Nigerian medicinal plant.</title>
        <authorList>
            <person name="Ezeobiora C.E."/>
            <person name="Igbokwe N.H."/>
            <person name="Amin D.H."/>
            <person name="Mendie U.E."/>
        </authorList>
    </citation>
    <scope>NUCLEOTIDE SEQUENCE [LARGE SCALE GENOMIC DNA]</scope>
    <source>
        <strain evidence="1 2">PGLac3</strain>
    </source>
</reference>
<gene>
    <name evidence="1" type="ORF">AB8O55_13120</name>
</gene>
<sequence length="230" mass="24519">MSAVEYRQHRFSAPPGSTEVLLIRHGESAPARPDRPFSLVDGQGDPELAPTGVAHARAVADRLAGEGLDALYVTTLRRTAETAAPLAARLGVEPRVEAGLREVHLGSWEGGLLRRKTAEGDPVAVRLRAEQRWDVIPGAETNEAFDARVAAALDRLHEDHPDQRIAVFTHGGVIAAALARATGSRPFAFLGSDNGSLSQLVLAGPQWILRRFNDTTHLGGGLSQAPQGLT</sequence>
<dbReference type="Pfam" id="PF00300">
    <property type="entry name" value="His_Phos_1"/>
    <property type="match status" value="1"/>
</dbReference>
<dbReference type="InterPro" id="IPR029033">
    <property type="entry name" value="His_PPase_superfam"/>
</dbReference>
<dbReference type="InterPro" id="IPR013078">
    <property type="entry name" value="His_Pase_superF_clade-1"/>
</dbReference>